<dbReference type="InterPro" id="IPR011109">
    <property type="entry name" value="DNA_bind_recombinase_dom"/>
</dbReference>
<dbReference type="SUPFAM" id="SSF53041">
    <property type="entry name" value="Resolvase-like"/>
    <property type="match status" value="1"/>
</dbReference>
<dbReference type="OrthoDB" id="244546at2"/>
<organism evidence="3 4">
    <name type="scientific">Singulisphaera acidiphila (strain ATCC BAA-1392 / DSM 18658 / VKM B-2454 / MOB10)</name>
    <dbReference type="NCBI Taxonomy" id="886293"/>
    <lineage>
        <taxon>Bacteria</taxon>
        <taxon>Pseudomonadati</taxon>
        <taxon>Planctomycetota</taxon>
        <taxon>Planctomycetia</taxon>
        <taxon>Isosphaerales</taxon>
        <taxon>Isosphaeraceae</taxon>
        <taxon>Singulisphaera</taxon>
    </lineage>
</organism>
<dbReference type="InterPro" id="IPR050639">
    <property type="entry name" value="SSR_resolvase"/>
</dbReference>
<dbReference type="InterPro" id="IPR038109">
    <property type="entry name" value="DNA_bind_recomb_sf"/>
</dbReference>
<dbReference type="PANTHER" id="PTHR30461">
    <property type="entry name" value="DNA-INVERTASE FROM LAMBDOID PROPHAGE"/>
    <property type="match status" value="1"/>
</dbReference>
<dbReference type="PROSITE" id="PS51736">
    <property type="entry name" value="RECOMBINASES_3"/>
    <property type="match status" value="1"/>
</dbReference>
<dbReference type="Pfam" id="PF00239">
    <property type="entry name" value="Resolvase"/>
    <property type="match status" value="1"/>
</dbReference>
<protein>
    <submittedName>
        <fullName evidence="3">Site-specific recombinase, DNA invertase Pin</fullName>
    </submittedName>
</protein>
<dbReference type="AlphaFoldDB" id="L0DBW8"/>
<sequence length="728" mass="83135">MSDPLRSPKLRAWHLGRSAFVHIRQSTHQQEVNRQESTARQYALAGRAVSLGWTPDRITTIDDDLGKSGQSIEGPPGFQRLLAEVALDHLASMRIWWSSSKFQRLLAEVALDHVGLILGLEMSRLARSNCDWHQLLELCARFRVLLADTEAIYDPTDHNNRLLLGLHGMMSEAELHVLKERMYQGKLNKTRRGALMGVPPIGYIRLASSEWAIDPDEQVQATVRLIFDQFDRSITLHGLLRYLVYHRVLIPVRARSGPGRGLLEWRRPNRTTLSNLLHHPCYAGAYRFGHRPINPRRKQPGRPTTGRLICRPEECLVLIRDRLPAYITWDRFQANQDQLDANRARKGSPGAPRQGASLLSGLLRCGRCRRRMIVLYSGPKNHHTYNCTRSTADYGQPLCQSLSGQVLDDLIAGRVLAAVEPVALEASLAAVADVERERADLVRHWQLRRERAALEVDRSARQYQACEPENRLVGRELERRWEDSLKSRRQVEEEYERWLRTSPSPLSPEDELAIRGLAADLPSVWRAAATTPADRQRIARLLIEHVSLIIDKDSDRVDVKLHWIGGQVECHVLSRPVRRYDLRTDYPQLIARLRALCAEGLSAGEIAERLDEEGFRPPKRVAHFNRGMVQRLLARLEPAHRKPHVHPSDQDEYRPSGLARRLGIALDTVRRWIRAGWLTSSGDAQGRHVIWADAAELARIRELHVLPRTWSNNGRLAELIKPKPRPMR</sequence>
<dbReference type="Pfam" id="PF07508">
    <property type="entry name" value="Recombinase"/>
    <property type="match status" value="1"/>
</dbReference>
<dbReference type="eggNOG" id="COG1961">
    <property type="taxonomic scope" value="Bacteria"/>
</dbReference>
<dbReference type="RefSeq" id="WP_015245500.1">
    <property type="nucleotide sequence ID" value="NC_019892.1"/>
</dbReference>
<evidence type="ECO:0000259" key="1">
    <source>
        <dbReference type="PROSITE" id="PS51736"/>
    </source>
</evidence>
<dbReference type="HOGENOM" id="CLU_025318_2_0_0"/>
<evidence type="ECO:0000259" key="2">
    <source>
        <dbReference type="PROSITE" id="PS51737"/>
    </source>
</evidence>
<dbReference type="GO" id="GO:0003677">
    <property type="term" value="F:DNA binding"/>
    <property type="evidence" value="ECO:0007669"/>
    <property type="project" value="InterPro"/>
</dbReference>
<gene>
    <name evidence="3" type="ordered locus">Sinac_1978</name>
</gene>
<dbReference type="PROSITE" id="PS51737">
    <property type="entry name" value="RECOMBINASE_DNA_BIND"/>
    <property type="match status" value="1"/>
</dbReference>
<dbReference type="InterPro" id="IPR025827">
    <property type="entry name" value="Zn_ribbon_recom_dom"/>
</dbReference>
<evidence type="ECO:0000313" key="3">
    <source>
        <dbReference type="EMBL" id="AGA26333.1"/>
    </source>
</evidence>
<dbReference type="InterPro" id="IPR006119">
    <property type="entry name" value="Resolv_N"/>
</dbReference>
<feature type="domain" description="Resolvase/invertase-type recombinase catalytic" evidence="1">
    <location>
        <begin position="18"/>
        <end position="193"/>
    </location>
</feature>
<dbReference type="Pfam" id="PF13408">
    <property type="entry name" value="Zn_ribbon_recom"/>
    <property type="match status" value="1"/>
</dbReference>
<evidence type="ECO:0000313" key="4">
    <source>
        <dbReference type="Proteomes" id="UP000010798"/>
    </source>
</evidence>
<name>L0DBW8_SINAD</name>
<dbReference type="Gene3D" id="3.40.50.1390">
    <property type="entry name" value="Resolvase, N-terminal catalytic domain"/>
    <property type="match status" value="1"/>
</dbReference>
<dbReference type="InterPro" id="IPR036162">
    <property type="entry name" value="Resolvase-like_N_sf"/>
</dbReference>
<feature type="domain" description="Recombinase" evidence="2">
    <location>
        <begin position="200"/>
        <end position="345"/>
    </location>
</feature>
<accession>L0DBW8</accession>
<dbReference type="EMBL" id="CP003364">
    <property type="protein sequence ID" value="AGA26333.1"/>
    <property type="molecule type" value="Genomic_DNA"/>
</dbReference>
<dbReference type="GO" id="GO:0000150">
    <property type="term" value="F:DNA strand exchange activity"/>
    <property type="evidence" value="ECO:0007669"/>
    <property type="project" value="InterPro"/>
</dbReference>
<dbReference type="CDD" id="cd00338">
    <property type="entry name" value="Ser_Recombinase"/>
    <property type="match status" value="1"/>
</dbReference>
<dbReference type="PANTHER" id="PTHR30461:SF23">
    <property type="entry name" value="DNA RECOMBINASE-RELATED"/>
    <property type="match status" value="1"/>
</dbReference>
<reference evidence="3 4" key="1">
    <citation type="submission" date="2012-02" db="EMBL/GenBank/DDBJ databases">
        <title>Complete sequence of chromosome of Singulisphaera acidiphila DSM 18658.</title>
        <authorList>
            <consortium name="US DOE Joint Genome Institute (JGI-PGF)"/>
            <person name="Lucas S."/>
            <person name="Copeland A."/>
            <person name="Lapidus A."/>
            <person name="Glavina del Rio T."/>
            <person name="Dalin E."/>
            <person name="Tice H."/>
            <person name="Bruce D."/>
            <person name="Goodwin L."/>
            <person name="Pitluck S."/>
            <person name="Peters L."/>
            <person name="Ovchinnikova G."/>
            <person name="Chertkov O."/>
            <person name="Kyrpides N."/>
            <person name="Mavromatis K."/>
            <person name="Ivanova N."/>
            <person name="Brettin T."/>
            <person name="Detter J.C."/>
            <person name="Han C."/>
            <person name="Larimer F."/>
            <person name="Land M."/>
            <person name="Hauser L."/>
            <person name="Markowitz V."/>
            <person name="Cheng J.-F."/>
            <person name="Hugenholtz P."/>
            <person name="Woyke T."/>
            <person name="Wu D."/>
            <person name="Tindall B."/>
            <person name="Pomrenke H."/>
            <person name="Brambilla E."/>
            <person name="Klenk H.-P."/>
            <person name="Eisen J.A."/>
        </authorList>
    </citation>
    <scope>NUCLEOTIDE SEQUENCE [LARGE SCALE GENOMIC DNA]</scope>
    <source>
        <strain evidence="4">ATCC BAA-1392 / DSM 18658 / VKM B-2454 / MOB10</strain>
    </source>
</reference>
<dbReference type="Proteomes" id="UP000010798">
    <property type="component" value="Chromosome"/>
</dbReference>
<keyword evidence="4" id="KW-1185">Reference proteome</keyword>
<dbReference type="SMART" id="SM00857">
    <property type="entry name" value="Resolvase"/>
    <property type="match status" value="1"/>
</dbReference>
<dbReference type="Gene3D" id="3.90.1750.20">
    <property type="entry name" value="Putative Large Serine Recombinase, Chain B, Domain 2"/>
    <property type="match status" value="1"/>
</dbReference>
<proteinExistence type="predicted"/>
<dbReference type="STRING" id="886293.Sinac_1978"/>
<dbReference type="KEGG" id="saci:Sinac_1978"/>